<proteinExistence type="predicted"/>
<dbReference type="RefSeq" id="WP_211328867.1">
    <property type="nucleotide sequence ID" value="NZ_QTTT01000001.1"/>
</dbReference>
<accession>A0A3D9SXP3</accession>
<sequence>MADASLKFLIDADHGQFYVQDLEPYDAWMTDHAMDPGRPPAGWTDDAVNIHRIGVEPHSISVGTTRDDMVEALITVHAFEPVTEPTAEHIVETDLDAPTGLLSISSPGVDPDDGPSLTVPAKLLRARVSYIPTQPPPVETNGGPGDHFLYQIDLWPTEQARDLAILKQGPNPWAG</sequence>
<comment type="caution">
    <text evidence="1">The sequence shown here is derived from an EMBL/GenBank/DDBJ whole genome shotgun (WGS) entry which is preliminary data.</text>
</comment>
<dbReference type="EMBL" id="QTTT01000001">
    <property type="protein sequence ID" value="REF00730.1"/>
    <property type="molecule type" value="Genomic_DNA"/>
</dbReference>
<name>A0A3D9SXP3_9ACTN</name>
<reference evidence="1 2" key="1">
    <citation type="submission" date="2018-08" db="EMBL/GenBank/DDBJ databases">
        <title>Sequencing the genomes of 1000 actinobacteria strains.</title>
        <authorList>
            <person name="Klenk H.-P."/>
        </authorList>
    </citation>
    <scope>NUCLEOTIDE SEQUENCE [LARGE SCALE GENOMIC DNA]</scope>
    <source>
        <strain evidence="1 2">DSM 43927</strain>
    </source>
</reference>
<protein>
    <submittedName>
        <fullName evidence="1">Uncharacterized protein</fullName>
    </submittedName>
</protein>
<dbReference type="AlphaFoldDB" id="A0A3D9SXP3"/>
<keyword evidence="2" id="KW-1185">Reference proteome</keyword>
<evidence type="ECO:0000313" key="1">
    <source>
        <dbReference type="EMBL" id="REF00730.1"/>
    </source>
</evidence>
<dbReference type="Proteomes" id="UP000256661">
    <property type="component" value="Unassembled WGS sequence"/>
</dbReference>
<evidence type="ECO:0000313" key="2">
    <source>
        <dbReference type="Proteomes" id="UP000256661"/>
    </source>
</evidence>
<gene>
    <name evidence="1" type="ORF">DFJ69_6304</name>
</gene>
<organism evidence="1 2">
    <name type="scientific">Thermomonospora umbrina</name>
    <dbReference type="NCBI Taxonomy" id="111806"/>
    <lineage>
        <taxon>Bacteria</taxon>
        <taxon>Bacillati</taxon>
        <taxon>Actinomycetota</taxon>
        <taxon>Actinomycetes</taxon>
        <taxon>Streptosporangiales</taxon>
        <taxon>Thermomonosporaceae</taxon>
        <taxon>Thermomonospora</taxon>
    </lineage>
</organism>